<protein>
    <submittedName>
        <fullName evidence="1">Uncharacterized protein</fullName>
    </submittedName>
</protein>
<dbReference type="Proteomes" id="UP000063919">
    <property type="component" value="Chromosome"/>
</dbReference>
<dbReference type="AlphaFoldDB" id="A0A0M4JVU3"/>
<dbReference type="STRING" id="362837.SCANT_v1c00320"/>
<dbReference type="RefSeq" id="WP_053945724.1">
    <property type="nucleotide sequence ID" value="NZ_CP012622.1"/>
</dbReference>
<dbReference type="InterPro" id="IPR013325">
    <property type="entry name" value="RNA_pol_sigma_r2"/>
</dbReference>
<dbReference type="PATRIC" id="fig|362837.3.peg.32"/>
<dbReference type="GO" id="GO:0006352">
    <property type="term" value="P:DNA-templated transcription initiation"/>
    <property type="evidence" value="ECO:0007669"/>
    <property type="project" value="InterPro"/>
</dbReference>
<evidence type="ECO:0000313" key="2">
    <source>
        <dbReference type="Proteomes" id="UP000063919"/>
    </source>
</evidence>
<gene>
    <name evidence="1" type="ORF">SCANT_v1c00320</name>
</gene>
<organism evidence="1 2">
    <name type="scientific">Spiroplasma cantharicola</name>
    <dbReference type="NCBI Taxonomy" id="362837"/>
    <lineage>
        <taxon>Bacteria</taxon>
        <taxon>Bacillati</taxon>
        <taxon>Mycoplasmatota</taxon>
        <taxon>Mollicutes</taxon>
        <taxon>Entomoplasmatales</taxon>
        <taxon>Spiroplasmataceae</taxon>
        <taxon>Spiroplasma</taxon>
    </lineage>
</organism>
<dbReference type="OrthoDB" id="389315at2"/>
<dbReference type="GO" id="GO:0003700">
    <property type="term" value="F:DNA-binding transcription factor activity"/>
    <property type="evidence" value="ECO:0007669"/>
    <property type="project" value="InterPro"/>
</dbReference>
<dbReference type="EMBL" id="CP012622">
    <property type="protein sequence ID" value="ALD65942.1"/>
    <property type="molecule type" value="Genomic_DNA"/>
</dbReference>
<evidence type="ECO:0000313" key="1">
    <source>
        <dbReference type="EMBL" id="ALD65942.1"/>
    </source>
</evidence>
<proteinExistence type="predicted"/>
<accession>A0A0M4JVU3</accession>
<dbReference type="KEGG" id="scj:SCANT_v1c00320"/>
<name>A0A0M4JVU3_9MOLU</name>
<sequence>MPNKYGALDAIKETIRIEFGNEISEKELLHFQKSVIKIINTEHIKLGYLQLDKDDFTSHVFFALKEIKSKFDINRKVPLLAYANFIIKRRILDYAKYLKRDKRKITLLIINSFRSGITEEGQTFIDRDIDKFSLQIYNEEQKNLYIRKTLKNFIEYECLEKEALIAKMMYKGYSQKEIISKLKIKRKDFLEFKEKLKILFKGFIKDSSNI</sequence>
<keyword evidence="2" id="KW-1185">Reference proteome</keyword>
<reference evidence="1 2" key="1">
    <citation type="journal article" date="2015" name="Genome Announc.">
        <title>Complete Genome Sequence of Spiroplasma cantharicola CC-1T (DSM 21588), a Bacterium Isolated from Soldier Beetle (Cantharis carolinus).</title>
        <authorList>
            <person name="Lo W.S."/>
            <person name="Liu P.Y."/>
            <person name="Kuo C.H."/>
        </authorList>
    </citation>
    <scope>NUCLEOTIDE SEQUENCE [LARGE SCALE GENOMIC DNA]</scope>
    <source>
        <strain evidence="1 2">CC-1</strain>
    </source>
</reference>
<dbReference type="SUPFAM" id="SSF88946">
    <property type="entry name" value="Sigma2 domain of RNA polymerase sigma factors"/>
    <property type="match status" value="1"/>
</dbReference>